<protein>
    <recommendedName>
        <fullName evidence="2">FAD/NAD(P)-binding domain-containing protein</fullName>
    </recommendedName>
</protein>
<dbReference type="RefSeq" id="XP_012188223.1">
    <property type="nucleotide sequence ID" value="XM_012332833.1"/>
</dbReference>
<dbReference type="EMBL" id="DF238785">
    <property type="protein sequence ID" value="GAC94636.1"/>
    <property type="molecule type" value="Genomic_DNA"/>
</dbReference>
<dbReference type="GeneID" id="24107502"/>
<dbReference type="GO" id="GO:0050660">
    <property type="term" value="F:flavin adenine dinucleotide binding"/>
    <property type="evidence" value="ECO:0007669"/>
    <property type="project" value="TreeGrafter"/>
</dbReference>
<gene>
    <name evidence="3" type="ORF">PHSY_002209</name>
</gene>
<proteinExistence type="predicted"/>
<dbReference type="SUPFAM" id="SSF51905">
    <property type="entry name" value="FAD/NAD(P)-binding domain"/>
    <property type="match status" value="1"/>
</dbReference>
<organism evidence="3 4">
    <name type="scientific">Pseudozyma hubeiensis (strain SY62)</name>
    <name type="common">Yeast</name>
    <dbReference type="NCBI Taxonomy" id="1305764"/>
    <lineage>
        <taxon>Eukaryota</taxon>
        <taxon>Fungi</taxon>
        <taxon>Dikarya</taxon>
        <taxon>Basidiomycota</taxon>
        <taxon>Ustilaginomycotina</taxon>
        <taxon>Ustilaginomycetes</taxon>
        <taxon>Ustilaginales</taxon>
        <taxon>Ustilaginaceae</taxon>
        <taxon>Pseudozyma</taxon>
    </lineage>
</organism>
<dbReference type="Proteomes" id="UP000014071">
    <property type="component" value="Unassembled WGS sequence"/>
</dbReference>
<feature type="signal peptide" evidence="1">
    <location>
        <begin position="1"/>
        <end position="17"/>
    </location>
</feature>
<sequence length="440" mass="48218">MHVTRHLLLALIPLICSILFYRHSQMNIAAKMTINQQRTIAVVGGSYVGMNLAKNLLPSLPASHRVVVVEANSHFNHLFTFPRFAVLHRGGEEKALIPYTHALDTTGGQGKILHAKAVSIHASDDDEGRGWLKLDRSTEEGDRLEFDYLAIATGTQLQRPWSLPSKQPDAAIAKRQAVETLQSYQDAVKQAQKIVIVGGGAVGVQVACDIAELYPGEKSITLLHSRDRVMNKFHSDLHDIVSQRFQQRGVSTILGSRVVIPASGSFPNFVPGQTFNVELQNGSSVQADLVLMCTGQTPRSDLLSTFSPQSINKDGFINVHPTLQISSPTPHPLLHNMFALGDIADSGASKTVRAAFGQIEIVKSNILSLINKEEKLKEFASGPSGIHLSLGLYESIKFGNPAKEGDRPMNKGIERDLSLDMGIEGVWRRWNVPEGTPWHL</sequence>
<evidence type="ECO:0000259" key="2">
    <source>
        <dbReference type="Pfam" id="PF07992"/>
    </source>
</evidence>
<dbReference type="STRING" id="1305764.R9P0G9"/>
<dbReference type="PANTHER" id="PTHR43735:SF11">
    <property type="entry name" value="HYPOTHETICAL OXIDOREDUCTASE (EUROFUNG)"/>
    <property type="match status" value="1"/>
</dbReference>
<feature type="chain" id="PRO_5004477880" description="FAD/NAD(P)-binding domain-containing protein" evidence="1">
    <location>
        <begin position="18"/>
        <end position="440"/>
    </location>
</feature>
<keyword evidence="1" id="KW-0732">Signal</keyword>
<name>R9P0G9_PSEHS</name>
<evidence type="ECO:0000313" key="4">
    <source>
        <dbReference type="Proteomes" id="UP000014071"/>
    </source>
</evidence>
<dbReference type="eggNOG" id="KOG2495">
    <property type="taxonomic scope" value="Eukaryota"/>
</dbReference>
<accession>R9P0G9</accession>
<evidence type="ECO:0000313" key="3">
    <source>
        <dbReference type="EMBL" id="GAC94636.1"/>
    </source>
</evidence>
<dbReference type="PRINTS" id="PR00368">
    <property type="entry name" value="FADPNR"/>
</dbReference>
<reference evidence="4" key="1">
    <citation type="journal article" date="2013" name="Genome Announc.">
        <title>Draft genome sequence of the basidiomycetous yeast-like fungus Pseudozyma hubeiensis SY62, which produces an abundant amount of the biosurfactant mannosylerythritol lipids.</title>
        <authorList>
            <person name="Konishi M."/>
            <person name="Hatada Y."/>
            <person name="Horiuchi J."/>
        </authorList>
    </citation>
    <scope>NUCLEOTIDE SEQUENCE [LARGE SCALE GENOMIC DNA]</scope>
    <source>
        <strain evidence="4">SY62</strain>
    </source>
</reference>
<dbReference type="HOGENOM" id="CLU_019845_0_1_1"/>
<dbReference type="InterPro" id="IPR036188">
    <property type="entry name" value="FAD/NAD-bd_sf"/>
</dbReference>
<dbReference type="Pfam" id="PF07992">
    <property type="entry name" value="Pyr_redox_2"/>
    <property type="match status" value="1"/>
</dbReference>
<keyword evidence="4" id="KW-1185">Reference proteome</keyword>
<dbReference type="GO" id="GO:0004174">
    <property type="term" value="F:electron-transferring-flavoprotein dehydrogenase activity"/>
    <property type="evidence" value="ECO:0007669"/>
    <property type="project" value="TreeGrafter"/>
</dbReference>
<dbReference type="GO" id="GO:0005737">
    <property type="term" value="C:cytoplasm"/>
    <property type="evidence" value="ECO:0007669"/>
    <property type="project" value="TreeGrafter"/>
</dbReference>
<evidence type="ECO:0000256" key="1">
    <source>
        <dbReference type="SAM" id="SignalP"/>
    </source>
</evidence>
<dbReference type="Gene3D" id="3.50.50.100">
    <property type="match status" value="1"/>
</dbReference>
<dbReference type="InterPro" id="IPR023753">
    <property type="entry name" value="FAD/NAD-binding_dom"/>
</dbReference>
<feature type="domain" description="FAD/NAD(P)-binding" evidence="2">
    <location>
        <begin position="39"/>
        <end position="356"/>
    </location>
</feature>
<dbReference type="PANTHER" id="PTHR43735">
    <property type="entry name" value="APOPTOSIS-INDUCING FACTOR 1"/>
    <property type="match status" value="1"/>
</dbReference>
<dbReference type="AlphaFoldDB" id="R9P0G9"/>
<dbReference type="OrthoDB" id="202203at2759"/>